<keyword evidence="1" id="KW-0812">Transmembrane</keyword>
<evidence type="ECO:0000313" key="3">
    <source>
        <dbReference type="Proteomes" id="UP000192923"/>
    </source>
</evidence>
<gene>
    <name evidence="2" type="ORF">SAMN02949497_2087</name>
</gene>
<accession>A0A1Y6D301</accession>
<dbReference type="EMBL" id="FXAM01000001">
    <property type="protein sequence ID" value="SMF94754.1"/>
    <property type="molecule type" value="Genomic_DNA"/>
</dbReference>
<reference evidence="2 3" key="1">
    <citation type="submission" date="2016-12" db="EMBL/GenBank/DDBJ databases">
        <authorList>
            <person name="Song W.-J."/>
            <person name="Kurnit D.M."/>
        </authorList>
    </citation>
    <scope>NUCLEOTIDE SEQUENCE [LARGE SCALE GENOMIC DNA]</scope>
    <source>
        <strain evidence="2 3">175</strain>
    </source>
</reference>
<keyword evidence="1" id="KW-1133">Transmembrane helix</keyword>
<dbReference type="Proteomes" id="UP000192923">
    <property type="component" value="Unassembled WGS sequence"/>
</dbReference>
<organism evidence="2 3">
    <name type="scientific">Methylomagnum ishizawai</name>
    <dbReference type="NCBI Taxonomy" id="1760988"/>
    <lineage>
        <taxon>Bacteria</taxon>
        <taxon>Pseudomonadati</taxon>
        <taxon>Pseudomonadota</taxon>
        <taxon>Gammaproteobacteria</taxon>
        <taxon>Methylococcales</taxon>
        <taxon>Methylococcaceae</taxon>
        <taxon>Methylomagnum</taxon>
    </lineage>
</organism>
<feature type="transmembrane region" description="Helical" evidence="1">
    <location>
        <begin position="51"/>
        <end position="68"/>
    </location>
</feature>
<evidence type="ECO:0000313" key="2">
    <source>
        <dbReference type="EMBL" id="SMF94754.1"/>
    </source>
</evidence>
<evidence type="ECO:0000256" key="1">
    <source>
        <dbReference type="SAM" id="Phobius"/>
    </source>
</evidence>
<feature type="transmembrane region" description="Helical" evidence="1">
    <location>
        <begin position="12"/>
        <end position="31"/>
    </location>
</feature>
<name>A0A1Y6D301_9GAMM</name>
<keyword evidence="1" id="KW-0472">Membrane</keyword>
<dbReference type="STRING" id="1760988.SAMN02949497_2087"/>
<dbReference type="AlphaFoldDB" id="A0A1Y6D301"/>
<keyword evidence="3" id="KW-1185">Reference proteome</keyword>
<proteinExistence type="predicted"/>
<sequence>MSILRFFSWSLPLLAGGLAFLVAYGLLWSFIFFTTQDCPLPERLWELLRTYGTPAGFGMMVALPVYFLQAQREKLLTLVSYDNGLGQQNRYQLIGETERWLAKALGREGRTAVVMLQIMVDHNQTTLLPAEQATAAVQRVLANSMRPTDLVVKLETGYVLVVAPGIITGESAQNVMKKVHSIAAEYCKTQFAEAVLAVKAGGFVCDKGDTARIAINGVFDVFRQAQEKVGDALVTDSSRRRSWKNN</sequence>
<protein>
    <submittedName>
        <fullName evidence="2">GGDEF domain-containing protein, diguanylate cyclase (C-di-GMP synthetase) or its enzymatically inactive variants</fullName>
    </submittedName>
</protein>
<dbReference type="RefSeq" id="WP_085212414.1">
    <property type="nucleotide sequence ID" value="NZ_FXAM01000001.1"/>
</dbReference>